<dbReference type="GO" id="GO:0071007">
    <property type="term" value="C:U2-type catalytic step 2 spliceosome"/>
    <property type="evidence" value="ECO:0007669"/>
    <property type="project" value="TreeGrafter"/>
</dbReference>
<dbReference type="InterPro" id="IPR045075">
    <property type="entry name" value="Syf1-like"/>
</dbReference>
<gene>
    <name evidence="9" type="ORF">E2562_022988</name>
</gene>
<evidence type="ECO:0008006" key="11">
    <source>
        <dbReference type="Google" id="ProtNLM"/>
    </source>
</evidence>
<dbReference type="FunFam" id="1.25.40.10:FF:000306">
    <property type="entry name" value="Cell cycle control protein cwf4"/>
    <property type="match status" value="1"/>
</dbReference>
<dbReference type="Pfam" id="PF23241">
    <property type="entry name" value="HAT_PRP39_C"/>
    <property type="match status" value="1"/>
</dbReference>
<keyword evidence="10" id="KW-1185">Reference proteome</keyword>
<keyword evidence="5" id="KW-0677">Repeat</keyword>
<dbReference type="PANTHER" id="PTHR11246:SF3">
    <property type="entry name" value="CROOKED NECK-LIKE PROTEIN 1"/>
    <property type="match status" value="1"/>
</dbReference>
<dbReference type="GO" id="GO:0000974">
    <property type="term" value="C:Prp19 complex"/>
    <property type="evidence" value="ECO:0007669"/>
    <property type="project" value="TreeGrafter"/>
</dbReference>
<keyword evidence="7" id="KW-0539">Nucleus</keyword>
<evidence type="ECO:0000256" key="5">
    <source>
        <dbReference type="ARBA" id="ARBA00022737"/>
    </source>
</evidence>
<keyword evidence="3" id="KW-0507">mRNA processing</keyword>
<reference evidence="9 10" key="1">
    <citation type="submission" date="2019-11" db="EMBL/GenBank/DDBJ databases">
        <title>Whole genome sequence of Oryza granulata.</title>
        <authorList>
            <person name="Li W."/>
        </authorList>
    </citation>
    <scope>NUCLEOTIDE SEQUENCE [LARGE SCALE GENOMIC DNA]</scope>
    <source>
        <strain evidence="10">cv. Menghai</strain>
        <tissue evidence="9">Leaf</tissue>
    </source>
</reference>
<comment type="similarity">
    <text evidence="2">Belongs to the crooked-neck family.</text>
</comment>
<dbReference type="GO" id="GO:0000245">
    <property type="term" value="P:spliceosomal complex assembly"/>
    <property type="evidence" value="ECO:0007669"/>
    <property type="project" value="TreeGrafter"/>
</dbReference>
<dbReference type="Pfam" id="PF23240">
    <property type="entry name" value="HAT_PRP39_N"/>
    <property type="match status" value="1"/>
</dbReference>
<dbReference type="SUPFAM" id="SSF48452">
    <property type="entry name" value="TPR-like"/>
    <property type="match status" value="3"/>
</dbReference>
<dbReference type="OrthoDB" id="541719at2759"/>
<dbReference type="EMBL" id="SPHZ02000002">
    <property type="protein sequence ID" value="KAF0929630.1"/>
    <property type="molecule type" value="Genomic_DNA"/>
</dbReference>
<comment type="subcellular location">
    <subcellularLocation>
        <location evidence="1">Nucleus</location>
    </subcellularLocation>
</comment>
<comment type="caution">
    <text evidence="9">The sequence shown here is derived from an EMBL/GenBank/DDBJ whole genome shotgun (WGS) entry which is preliminary data.</text>
</comment>
<dbReference type="SMART" id="SM00386">
    <property type="entry name" value="HAT"/>
    <property type="match status" value="14"/>
</dbReference>
<dbReference type="FunFam" id="1.25.40.10:FF:001133">
    <property type="entry name" value="Crooked neck protein, putative"/>
    <property type="match status" value="1"/>
</dbReference>
<dbReference type="Proteomes" id="UP000479710">
    <property type="component" value="Unassembled WGS sequence"/>
</dbReference>
<organism evidence="9 10">
    <name type="scientific">Oryza meyeriana var. granulata</name>
    <dbReference type="NCBI Taxonomy" id="110450"/>
    <lineage>
        <taxon>Eukaryota</taxon>
        <taxon>Viridiplantae</taxon>
        <taxon>Streptophyta</taxon>
        <taxon>Embryophyta</taxon>
        <taxon>Tracheophyta</taxon>
        <taxon>Spermatophyta</taxon>
        <taxon>Magnoliopsida</taxon>
        <taxon>Liliopsida</taxon>
        <taxon>Poales</taxon>
        <taxon>Poaceae</taxon>
        <taxon>BOP clade</taxon>
        <taxon>Oryzoideae</taxon>
        <taxon>Oryzeae</taxon>
        <taxon>Oryzinae</taxon>
        <taxon>Oryza</taxon>
        <taxon>Oryza meyeriana</taxon>
    </lineage>
</organism>
<evidence type="ECO:0000313" key="9">
    <source>
        <dbReference type="EMBL" id="KAF0929630.1"/>
    </source>
</evidence>
<dbReference type="InterPro" id="IPR003107">
    <property type="entry name" value="HAT"/>
</dbReference>
<keyword evidence="6" id="KW-0508">mRNA splicing</keyword>
<dbReference type="InterPro" id="IPR011990">
    <property type="entry name" value="TPR-like_helical_dom_sf"/>
</dbReference>
<evidence type="ECO:0000256" key="2">
    <source>
        <dbReference type="ARBA" id="ARBA00008644"/>
    </source>
</evidence>
<keyword evidence="4" id="KW-0747">Spliceosome</keyword>
<name>A0A6G1EYA4_9ORYZ</name>
<evidence type="ECO:0000313" key="10">
    <source>
        <dbReference type="Proteomes" id="UP000479710"/>
    </source>
</evidence>
<evidence type="ECO:0000256" key="6">
    <source>
        <dbReference type="ARBA" id="ARBA00023187"/>
    </source>
</evidence>
<dbReference type="AlphaFoldDB" id="A0A6G1EYA4"/>
<dbReference type="PANTHER" id="PTHR11246">
    <property type="entry name" value="PRE-MRNA SPLICING FACTOR"/>
    <property type="match status" value="1"/>
</dbReference>
<sequence length="705" mass="80391">MAMLATRRACRVRNRAPAPVQLTAEHLIREARECHSNDGRCLRQESKKRRIADADELAEHRLERRARFEALVRRDGNGLGGGSDASAVWLRYARWEESAGDPARARSVYERALGGAAPGYRDHGVWIRYAQFEARGGRVGHARNVLDRAVAVLPRVDRLWLEYIRMEELLGAVDNARVLLERWIEWRPDAAAWDAYAAFELRHGEVDRARAVHERHAAAHPCADVFIRFADFETNLNNLDRARRVYEEAASLLAAAGGNDGTALLLAAFADFEERCGEPDRARVIYNQALHDEPPEPRAEDLRGKLLSLEKRFGDRHGIEDGIVTKRRSQYEHAVTTNPLSYDAWFDLIRLEESVSAGKANQIRDLYKRAVSNVPPAPAEKRHWRRYIYLWINYGLFEELNAQDVQRARGVYRECLNTIPHKKFSFSKIWIMAAELEIRDKNLAAARRILGNAIGVAPKPKLFRRYIEIELLLGNVDRCRILSQKFIECAPTNCHAWTSYAELEKKLGETDRARCIYDLAVAQPALETPELVWKEYIQFEIDAGELDRARQLYERLLGRTQHLKVWASYAEFEATACSGGAALVENAEEMAERVRRCRAVFQRGDEHFRACADPAIKEARAMLLREWLSKEAAFRGLGNVELVKKKMPRMVKRKRSLFADGNAGEGSEEFVDYIFGDEDDAMAAAGFQLLEAAYEWKNHSAHAVV</sequence>
<dbReference type="GO" id="GO:0071011">
    <property type="term" value="C:precatalytic spliceosome"/>
    <property type="evidence" value="ECO:0007669"/>
    <property type="project" value="TreeGrafter"/>
</dbReference>
<evidence type="ECO:0000256" key="8">
    <source>
        <dbReference type="ARBA" id="ARBA00037040"/>
    </source>
</evidence>
<protein>
    <recommendedName>
        <fullName evidence="11">Suppressor of forked domain-containing protein</fullName>
    </recommendedName>
</protein>
<evidence type="ECO:0000256" key="3">
    <source>
        <dbReference type="ARBA" id="ARBA00022664"/>
    </source>
</evidence>
<evidence type="ECO:0000256" key="7">
    <source>
        <dbReference type="ARBA" id="ARBA00023242"/>
    </source>
</evidence>
<comment type="function">
    <text evidence="8">Involved in pre-mRNA splicing and cell cycle progression. Required for the spliceosome assembly and initiation of the DNA replication.</text>
</comment>
<evidence type="ECO:0000256" key="1">
    <source>
        <dbReference type="ARBA" id="ARBA00004123"/>
    </source>
</evidence>
<dbReference type="GO" id="GO:0071014">
    <property type="term" value="C:post-mRNA release spliceosomal complex"/>
    <property type="evidence" value="ECO:0007669"/>
    <property type="project" value="TreeGrafter"/>
</dbReference>
<dbReference type="Gene3D" id="1.25.40.10">
    <property type="entry name" value="Tetratricopeptide repeat domain"/>
    <property type="match status" value="4"/>
</dbReference>
<accession>A0A6G1EYA4</accession>
<evidence type="ECO:0000256" key="4">
    <source>
        <dbReference type="ARBA" id="ARBA00022728"/>
    </source>
</evidence>
<proteinExistence type="inferred from homology"/>
<dbReference type="FunFam" id="1.25.40.10:FF:000796">
    <property type="entry name" value="Crooked neck pre-mRNA splicing factor 1"/>
    <property type="match status" value="1"/>
</dbReference>
<dbReference type="InterPro" id="IPR059164">
    <property type="entry name" value="HAT_PRP39_C"/>
</dbReference>